<gene>
    <name evidence="1" type="ORF">A3L04_10125</name>
    <name evidence="2" type="ORF">CHITON_1259</name>
</gene>
<dbReference type="RefSeq" id="WP_068577786.1">
    <property type="nucleotide sequence ID" value="NZ_CP015193.1"/>
</dbReference>
<evidence type="ECO:0000313" key="3">
    <source>
        <dbReference type="Proteomes" id="UP000093069"/>
    </source>
</evidence>
<dbReference type="EMBL" id="CP015193">
    <property type="protein sequence ID" value="ASJ17400.1"/>
    <property type="molecule type" value="Genomic_DNA"/>
</dbReference>
<keyword evidence="4" id="KW-1185">Reference proteome</keyword>
<dbReference type="PANTHER" id="PTHR39550:SF1">
    <property type="entry name" value="SLL0658 PROTEIN"/>
    <property type="match status" value="1"/>
</dbReference>
<dbReference type="PANTHER" id="PTHR39550">
    <property type="entry name" value="SLL0658 PROTEIN"/>
    <property type="match status" value="1"/>
</dbReference>
<dbReference type="STRING" id="54262.CHITON_1259"/>
<proteinExistence type="predicted"/>
<reference evidence="1 4" key="3">
    <citation type="submission" date="2016-04" db="EMBL/GenBank/DDBJ databases">
        <title>Complete genome sequence of Thermococcus chitonophagus type strain GC74.</title>
        <authorList>
            <person name="Oger P.M."/>
        </authorList>
    </citation>
    <scope>NUCLEOTIDE SEQUENCE [LARGE SCALE GENOMIC DNA]</scope>
    <source>
        <strain evidence="1 4">GC74</strain>
    </source>
</reference>
<sequence length="154" mass="17120">MRVVSNSGPLIALAKIGKLKVLKELFGEIIIPRAVWYEVVEKGKGKPGSMEVENAKWIKVVDVKDKIGVEILKKEVEIGEAEAIILAKEINADLLILDEKIPRIIAKSLGLNVAGTLAILFIAKKIDILINMPRTKGVYFSDKVLKEVKRMYQV</sequence>
<dbReference type="GeneID" id="33322940"/>
<dbReference type="OrthoDB" id="323844at2157"/>
<accession>A0A161KEI3</accession>
<dbReference type="KEGG" id="tch:CHITON_1259"/>
<protein>
    <submittedName>
        <fullName evidence="1">Nucleotide-binding protein</fullName>
    </submittedName>
</protein>
<evidence type="ECO:0000313" key="2">
    <source>
        <dbReference type="EMBL" id="CUX78038.1"/>
    </source>
</evidence>
<dbReference type="Proteomes" id="UP000093069">
    <property type="component" value="Chromosome I"/>
</dbReference>
<evidence type="ECO:0000313" key="4">
    <source>
        <dbReference type="Proteomes" id="UP000250189"/>
    </source>
</evidence>
<dbReference type="EMBL" id="LN999010">
    <property type="protein sequence ID" value="CUX78038.1"/>
    <property type="molecule type" value="Genomic_DNA"/>
</dbReference>
<dbReference type="InterPro" id="IPR021799">
    <property type="entry name" value="PIN-like_prokaryotic"/>
</dbReference>
<reference evidence="2" key="2">
    <citation type="submission" date="2016-01" db="EMBL/GenBank/DDBJ databases">
        <authorList>
            <person name="McClelland M."/>
            <person name="Jain A."/>
            <person name="Saraogi P."/>
            <person name="Mendelson R."/>
            <person name="Westerman R."/>
            <person name="SanMiguel P."/>
            <person name="Csonka L."/>
        </authorList>
    </citation>
    <scope>NUCLEOTIDE SEQUENCE</scope>
    <source>
        <strain evidence="2">1</strain>
    </source>
</reference>
<dbReference type="Pfam" id="PF11848">
    <property type="entry name" value="DUF3368"/>
    <property type="match status" value="1"/>
</dbReference>
<dbReference type="AlphaFoldDB" id="A0A161KEI3"/>
<reference evidence="3" key="1">
    <citation type="submission" date="2016-01" db="EMBL/GenBank/DDBJ databases">
        <authorList>
            <person name="Vorgias C.E."/>
        </authorList>
    </citation>
    <scope>NUCLEOTIDE SEQUENCE [LARGE SCALE GENOMIC DNA]</scope>
</reference>
<evidence type="ECO:0000313" key="1">
    <source>
        <dbReference type="EMBL" id="ASJ17400.1"/>
    </source>
</evidence>
<name>A0A161KEI3_9EURY</name>
<dbReference type="Proteomes" id="UP000250189">
    <property type="component" value="Chromosome"/>
</dbReference>
<organism evidence="2 3">
    <name type="scientific">Thermococcus chitonophagus</name>
    <dbReference type="NCBI Taxonomy" id="54262"/>
    <lineage>
        <taxon>Archaea</taxon>
        <taxon>Methanobacteriati</taxon>
        <taxon>Methanobacteriota</taxon>
        <taxon>Thermococci</taxon>
        <taxon>Thermococcales</taxon>
        <taxon>Thermococcaceae</taxon>
        <taxon>Thermococcus</taxon>
    </lineage>
</organism>